<dbReference type="RefSeq" id="WP_091445727.1">
    <property type="nucleotide sequence ID" value="NZ_BMMJ01000003.1"/>
</dbReference>
<accession>A0A1C6TY52</accession>
<evidence type="ECO:0008006" key="4">
    <source>
        <dbReference type="Google" id="ProtNLM"/>
    </source>
</evidence>
<keyword evidence="1" id="KW-1133">Transmembrane helix</keyword>
<organism evidence="2 3">
    <name type="scientific">Micromonospora yangpuensis</name>
    <dbReference type="NCBI Taxonomy" id="683228"/>
    <lineage>
        <taxon>Bacteria</taxon>
        <taxon>Bacillati</taxon>
        <taxon>Actinomycetota</taxon>
        <taxon>Actinomycetes</taxon>
        <taxon>Micromonosporales</taxon>
        <taxon>Micromonosporaceae</taxon>
        <taxon>Micromonospora</taxon>
    </lineage>
</organism>
<proteinExistence type="predicted"/>
<dbReference type="EMBL" id="FMIA01000002">
    <property type="protein sequence ID" value="SCL46578.1"/>
    <property type="molecule type" value="Genomic_DNA"/>
</dbReference>
<evidence type="ECO:0000256" key="1">
    <source>
        <dbReference type="SAM" id="Phobius"/>
    </source>
</evidence>
<dbReference type="AlphaFoldDB" id="A0A1C6TY52"/>
<protein>
    <recommendedName>
        <fullName evidence="4">DUF1449 family protein</fullName>
    </recommendedName>
</protein>
<evidence type="ECO:0000313" key="3">
    <source>
        <dbReference type="Proteomes" id="UP000198937"/>
    </source>
</evidence>
<keyword evidence="3" id="KW-1185">Reference proteome</keyword>
<reference evidence="2 3" key="1">
    <citation type="submission" date="2016-06" db="EMBL/GenBank/DDBJ databases">
        <authorList>
            <person name="Kjaerup R.B."/>
            <person name="Dalgaard T.S."/>
            <person name="Juul-Madsen H.R."/>
        </authorList>
    </citation>
    <scope>NUCLEOTIDE SEQUENCE [LARGE SCALE GENOMIC DNA]</scope>
    <source>
        <strain evidence="2 3">DSM 45577</strain>
    </source>
</reference>
<feature type="transmembrane region" description="Helical" evidence="1">
    <location>
        <begin position="14"/>
        <end position="37"/>
    </location>
</feature>
<keyword evidence="1" id="KW-0472">Membrane</keyword>
<dbReference type="OrthoDB" id="3388214at2"/>
<sequence>MAGFVDAVLAFPTVLFSFLLVVVVGYWLLVLTGVLDIGEDADADATGGLLASVGLGGLPSVIVLSLLVALAWFGSLAGGVLLDQAGFTAATRTLLSVLVLLLAAGVAWLLTRLLVVPLRRLFPAGSEASRHSFVGRFCVIRTGQVTRDFGQAEVTAEDGSSALVQVRQTGTEQLRAGSTAVIYEYEPDGEFFWVTSTELA</sequence>
<dbReference type="Proteomes" id="UP000198937">
    <property type="component" value="Unassembled WGS sequence"/>
</dbReference>
<evidence type="ECO:0000313" key="2">
    <source>
        <dbReference type="EMBL" id="SCL46578.1"/>
    </source>
</evidence>
<dbReference type="STRING" id="683228.GA0070617_0316"/>
<name>A0A1C6TY52_9ACTN</name>
<gene>
    <name evidence="2" type="ORF">GA0070617_0316</name>
</gene>
<feature type="transmembrane region" description="Helical" evidence="1">
    <location>
        <begin position="49"/>
        <end position="73"/>
    </location>
</feature>
<feature type="transmembrane region" description="Helical" evidence="1">
    <location>
        <begin position="93"/>
        <end position="115"/>
    </location>
</feature>
<keyword evidence="1" id="KW-0812">Transmembrane</keyword>